<dbReference type="RefSeq" id="WP_407349826.1">
    <property type="nucleotide sequence ID" value="NZ_CP136864.1"/>
</dbReference>
<organism evidence="2 3">
    <name type="scientific">Congregibacter variabilis</name>
    <dbReference type="NCBI Taxonomy" id="3081200"/>
    <lineage>
        <taxon>Bacteria</taxon>
        <taxon>Pseudomonadati</taxon>
        <taxon>Pseudomonadota</taxon>
        <taxon>Gammaproteobacteria</taxon>
        <taxon>Cellvibrionales</taxon>
        <taxon>Halieaceae</taxon>
        <taxon>Congregibacter</taxon>
    </lineage>
</organism>
<reference evidence="2 3" key="1">
    <citation type="submission" date="2023-10" db="EMBL/GenBank/DDBJ databases">
        <title>Two novel species belonging to the OM43/NOR5 clade.</title>
        <authorList>
            <person name="Park M."/>
        </authorList>
    </citation>
    <scope>NUCLEOTIDE SEQUENCE [LARGE SCALE GENOMIC DNA]</scope>
    <source>
        <strain evidence="2 3">IMCC43200</strain>
    </source>
</reference>
<keyword evidence="3" id="KW-1185">Reference proteome</keyword>
<evidence type="ECO:0000313" key="3">
    <source>
        <dbReference type="Proteomes" id="UP001626537"/>
    </source>
</evidence>
<protein>
    <recommendedName>
        <fullName evidence="4">Secreted protein</fullName>
    </recommendedName>
</protein>
<keyword evidence="1" id="KW-0732">Signal</keyword>
<evidence type="ECO:0000256" key="1">
    <source>
        <dbReference type="SAM" id="SignalP"/>
    </source>
</evidence>
<feature type="chain" id="PRO_5045702279" description="Secreted protein" evidence="1">
    <location>
        <begin position="19"/>
        <end position="83"/>
    </location>
</feature>
<sequence>MFRVFLILVLLGMPPVSAASKNSKTLERCFYLQEKIERYTHLRRGGGSHTQMASWRKSRSRYEDEFRALRCSKFSHQLRRKKR</sequence>
<accession>A0ABZ0IAU6</accession>
<gene>
    <name evidence="2" type="ORF">R0135_08455</name>
</gene>
<proteinExistence type="predicted"/>
<feature type="signal peptide" evidence="1">
    <location>
        <begin position="1"/>
        <end position="18"/>
    </location>
</feature>
<evidence type="ECO:0008006" key="4">
    <source>
        <dbReference type="Google" id="ProtNLM"/>
    </source>
</evidence>
<dbReference type="EMBL" id="CP136864">
    <property type="protein sequence ID" value="WOJ95191.1"/>
    <property type="molecule type" value="Genomic_DNA"/>
</dbReference>
<dbReference type="Proteomes" id="UP001626537">
    <property type="component" value="Chromosome"/>
</dbReference>
<name>A0ABZ0IAU6_9GAMM</name>
<evidence type="ECO:0000313" key="2">
    <source>
        <dbReference type="EMBL" id="WOJ95191.1"/>
    </source>
</evidence>